<dbReference type="PATRIC" id="fig|1187852.3.peg.898"/>
<reference evidence="1 2" key="1">
    <citation type="submission" date="2015-03" db="EMBL/GenBank/DDBJ databases">
        <title>Genome sequencing of Methylobacterium tarhaniae DSM 25844.</title>
        <authorList>
            <person name="Chaudhry V."/>
            <person name="Patil P.B."/>
        </authorList>
    </citation>
    <scope>NUCLEOTIDE SEQUENCE [LARGE SCALE GENOMIC DNA]</scope>
    <source>
        <strain evidence="1 2">DSM 25844</strain>
    </source>
</reference>
<organism evidence="1 2">
    <name type="scientific">Methylobacterium tarhaniae</name>
    <dbReference type="NCBI Taxonomy" id="1187852"/>
    <lineage>
        <taxon>Bacteria</taxon>
        <taxon>Pseudomonadati</taxon>
        <taxon>Pseudomonadota</taxon>
        <taxon>Alphaproteobacteria</taxon>
        <taxon>Hyphomicrobiales</taxon>
        <taxon>Methylobacteriaceae</taxon>
        <taxon>Methylobacterium</taxon>
    </lineage>
</organism>
<protein>
    <submittedName>
        <fullName evidence="1">Uncharacterized protein</fullName>
    </submittedName>
</protein>
<evidence type="ECO:0000313" key="2">
    <source>
        <dbReference type="Proteomes" id="UP000036449"/>
    </source>
</evidence>
<keyword evidence="2" id="KW-1185">Reference proteome</keyword>
<name>A0A0J6SS65_9HYPH</name>
<dbReference type="AlphaFoldDB" id="A0A0J6SS65"/>
<proteinExistence type="predicted"/>
<dbReference type="EMBL" id="LABZ01000126">
    <property type="protein sequence ID" value="KMO38080.1"/>
    <property type="molecule type" value="Genomic_DNA"/>
</dbReference>
<evidence type="ECO:0000313" key="1">
    <source>
        <dbReference type="EMBL" id="KMO38080.1"/>
    </source>
</evidence>
<accession>A0A0J6SS65</accession>
<dbReference type="OrthoDB" id="8003101at2"/>
<comment type="caution">
    <text evidence="1">The sequence shown here is derived from an EMBL/GenBank/DDBJ whole genome shotgun (WGS) entry which is preliminary data.</text>
</comment>
<dbReference type="Proteomes" id="UP000036449">
    <property type="component" value="Unassembled WGS sequence"/>
</dbReference>
<sequence>MDPFIDTASWPVVRLHMPDHVPDASSEILLNDLKALYAKQDRFVLIMTGAELPQNSPRFMADYLAWSRETVALQSRFCAGAVRVEPGPERRRTYEKQASALNQSGKSPYPYSVAASLEAALLTAAEWLKINA</sequence>
<gene>
    <name evidence="1" type="ORF">VQ03_18040</name>
</gene>